<evidence type="ECO:0000313" key="1">
    <source>
        <dbReference type="EMBL" id="ANH51731.1"/>
    </source>
</evidence>
<reference evidence="2" key="1">
    <citation type="submission" date="2016-03" db="EMBL/GenBank/DDBJ databases">
        <authorList>
            <person name="Sharma R."/>
            <person name="Simister A.R."/>
            <person name="Berg J.A."/>
            <person name="Jensen G.L."/>
            <person name="Keele B.R."/>
            <person name="Ward M.E.H."/>
            <person name="Breakwell D.P."/>
            <person name="Hope S."/>
            <person name="Grose J.H."/>
        </authorList>
    </citation>
    <scope>NUCLEOTIDE SEQUENCE [LARGE SCALE GENOMIC DNA]</scope>
</reference>
<dbReference type="EMBL" id="KU886223">
    <property type="protein sequence ID" value="ANH51731.1"/>
    <property type="molecule type" value="Genomic_DNA"/>
</dbReference>
<keyword evidence="2" id="KW-1185">Reference proteome</keyword>
<name>A0A173GDG2_9CAUD</name>
<protein>
    <submittedName>
        <fullName evidence="1">Uncharacterized protein</fullName>
    </submittedName>
</protein>
<evidence type="ECO:0000313" key="2">
    <source>
        <dbReference type="Proteomes" id="UP000222975"/>
    </source>
</evidence>
<organism evidence="1 2">
    <name type="scientific">Erwinia phage vB_EamM_Simmy50</name>
    <dbReference type="NCBI Taxonomy" id="1815988"/>
    <lineage>
        <taxon>Viruses</taxon>
        <taxon>Duplodnaviria</taxon>
        <taxon>Heunggongvirae</taxon>
        <taxon>Uroviricota</taxon>
        <taxon>Caudoviricetes</taxon>
        <taxon>Chimalliviridae</taxon>
        <taxon>Agricanvirus</taxon>
        <taxon>Agricanvirus simmy50</taxon>
    </lineage>
</organism>
<proteinExistence type="predicted"/>
<gene>
    <name evidence="1" type="ORF">SIMMY50_273</name>
</gene>
<sequence>MSTNEPPLAPEVHQPDQFWEYLDSAATYTINLRNELSNTCLMAVNTNIIRFQPNPSALSSHIEAALAVVKEIDETLPMIKQQHQGKTGYALHDSTIADFLSVHEQYIVLQSKLLDAMQRHGAAILTMSDSAHANAVAAGAASKLNDPVQVDPTKK</sequence>
<dbReference type="Proteomes" id="UP000222975">
    <property type="component" value="Segment"/>
</dbReference>
<accession>A0A173GDG2</accession>